<evidence type="ECO:0000313" key="2">
    <source>
        <dbReference type="EMBL" id="MEE2055190.1"/>
    </source>
</evidence>
<dbReference type="Pfam" id="PF00583">
    <property type="entry name" value="Acetyltransf_1"/>
    <property type="match status" value="1"/>
</dbReference>
<dbReference type="PROSITE" id="PS51186">
    <property type="entry name" value="GNAT"/>
    <property type="match status" value="1"/>
</dbReference>
<feature type="domain" description="N-acetyltransferase" evidence="1">
    <location>
        <begin position="1"/>
        <end position="198"/>
    </location>
</feature>
<evidence type="ECO:0000259" key="1">
    <source>
        <dbReference type="PROSITE" id="PS51186"/>
    </source>
</evidence>
<dbReference type="EMBL" id="JAUUCC010000156">
    <property type="protein sequence ID" value="MEE2055190.1"/>
    <property type="molecule type" value="Genomic_DNA"/>
</dbReference>
<dbReference type="InterPro" id="IPR052523">
    <property type="entry name" value="Trichothecene_AcTrans"/>
</dbReference>
<dbReference type="SUPFAM" id="SSF55729">
    <property type="entry name" value="Acyl-CoA N-acyltransferases (Nat)"/>
    <property type="match status" value="1"/>
</dbReference>
<dbReference type="InterPro" id="IPR000182">
    <property type="entry name" value="GNAT_dom"/>
</dbReference>
<sequence>MHIRQAGADDVAASAAILAEAFEDDPLLHDFVPAGPDRRSRLALLFAALMRRGALRHGAVDVAEVPGEGIVGVAVWEGPGRATGAGWATLREACTLVRAMGVRGLVSSRPVLRAFARHRPERAHWYLDQIGVSAAGRGRGVGGALLAHGLERADREGLPAYLVSSTEHNRRLYRRHGFGDGEIVAGASGAAPMAMLREPGSVAPA</sequence>
<dbReference type="InterPro" id="IPR016181">
    <property type="entry name" value="Acyl_CoA_acyltransferase"/>
</dbReference>
<gene>
    <name evidence="2" type="ORF">Q8A49_32300</name>
</gene>
<keyword evidence="2" id="KW-0808">Transferase</keyword>
<proteinExistence type="predicted"/>
<reference evidence="2 3" key="1">
    <citation type="submission" date="2023-07" db="EMBL/GenBank/DDBJ databases">
        <authorList>
            <person name="Girao M."/>
            <person name="Carvalho M.F."/>
        </authorList>
    </citation>
    <scope>NUCLEOTIDE SEQUENCE [LARGE SCALE GENOMIC DNA]</scope>
    <source>
        <strain evidence="2 3">66/93</strain>
    </source>
</reference>
<dbReference type="PANTHER" id="PTHR42791:SF1">
    <property type="entry name" value="N-ACETYLTRANSFERASE DOMAIN-CONTAINING PROTEIN"/>
    <property type="match status" value="1"/>
</dbReference>
<accession>A0ABU7L0X8</accession>
<dbReference type="EC" id="2.3.1.-" evidence="2"/>
<keyword evidence="2" id="KW-0012">Acyltransferase</keyword>
<name>A0ABU7L0X8_9ACTN</name>
<organism evidence="2 3">
    <name type="scientific">Nocardiopsis tropica</name>
    <dbReference type="NCBI Taxonomy" id="109330"/>
    <lineage>
        <taxon>Bacteria</taxon>
        <taxon>Bacillati</taxon>
        <taxon>Actinomycetota</taxon>
        <taxon>Actinomycetes</taxon>
        <taxon>Streptosporangiales</taxon>
        <taxon>Nocardiopsidaceae</taxon>
        <taxon>Nocardiopsis</taxon>
    </lineage>
</organism>
<protein>
    <submittedName>
        <fullName evidence="2">GNAT family N-acetyltransferase</fullName>
        <ecNumber evidence="2">2.3.1.-</ecNumber>
    </submittedName>
</protein>
<dbReference type="PANTHER" id="PTHR42791">
    <property type="entry name" value="GNAT FAMILY ACETYLTRANSFERASE"/>
    <property type="match status" value="1"/>
</dbReference>
<evidence type="ECO:0000313" key="3">
    <source>
        <dbReference type="Proteomes" id="UP001348641"/>
    </source>
</evidence>
<dbReference type="Gene3D" id="3.40.630.30">
    <property type="match status" value="1"/>
</dbReference>
<comment type="caution">
    <text evidence="2">The sequence shown here is derived from an EMBL/GenBank/DDBJ whole genome shotgun (WGS) entry which is preliminary data.</text>
</comment>
<dbReference type="RefSeq" id="WP_330161972.1">
    <property type="nucleotide sequence ID" value="NZ_BAAAJA010000008.1"/>
</dbReference>
<dbReference type="GO" id="GO:0016746">
    <property type="term" value="F:acyltransferase activity"/>
    <property type="evidence" value="ECO:0007669"/>
    <property type="project" value="UniProtKB-KW"/>
</dbReference>
<dbReference type="Proteomes" id="UP001348641">
    <property type="component" value="Unassembled WGS sequence"/>
</dbReference>